<dbReference type="PROSITE" id="PS51257">
    <property type="entry name" value="PROKAR_LIPOPROTEIN"/>
    <property type="match status" value="1"/>
</dbReference>
<dbReference type="InterPro" id="IPR011990">
    <property type="entry name" value="TPR-like_helical_dom_sf"/>
</dbReference>
<evidence type="ECO:0000256" key="4">
    <source>
        <dbReference type="SAM" id="SignalP"/>
    </source>
</evidence>
<proteinExistence type="predicted"/>
<dbReference type="PROSITE" id="PS50005">
    <property type="entry name" value="TPR"/>
    <property type="match status" value="1"/>
</dbReference>
<reference evidence="5 6" key="1">
    <citation type="submission" date="2024-02" db="EMBL/GenBank/DDBJ databases">
        <title>Bacteria isolated from the canopy kelp, Nereocystis luetkeana.</title>
        <authorList>
            <person name="Pfister C.A."/>
            <person name="Younker I.T."/>
            <person name="Light S.H."/>
        </authorList>
    </citation>
    <scope>NUCLEOTIDE SEQUENCE [LARGE SCALE GENOMIC DNA]</scope>
    <source>
        <strain evidence="5 6">TI.2.07</strain>
    </source>
</reference>
<feature type="signal peptide" evidence="4">
    <location>
        <begin position="1"/>
        <end position="21"/>
    </location>
</feature>
<keyword evidence="6" id="KW-1185">Reference proteome</keyword>
<keyword evidence="3" id="KW-0802">TPR repeat</keyword>
<protein>
    <recommendedName>
        <fullName evidence="2">Lipoprotein NlpI</fullName>
    </recommendedName>
</protein>
<dbReference type="SUPFAM" id="SSF48452">
    <property type="entry name" value="TPR-like"/>
    <property type="match status" value="1"/>
</dbReference>
<dbReference type="Gene3D" id="1.25.40.10">
    <property type="entry name" value="Tetratricopeptide repeat domain"/>
    <property type="match status" value="1"/>
</dbReference>
<comment type="caution">
    <text evidence="5">The sequence shown here is derived from an EMBL/GenBank/DDBJ whole genome shotgun (WGS) entry which is preliminary data.</text>
</comment>
<dbReference type="NCBIfam" id="NF008391">
    <property type="entry name" value="PRK11189.1"/>
    <property type="match status" value="1"/>
</dbReference>
<dbReference type="PIRSF" id="PIRSF004654">
    <property type="entry name" value="NlpI"/>
    <property type="match status" value="1"/>
</dbReference>
<keyword evidence="4" id="KW-0732">Signal</keyword>
<dbReference type="SMART" id="SM00028">
    <property type="entry name" value="TPR"/>
    <property type="match status" value="3"/>
</dbReference>
<organism evidence="5 6">
    <name type="scientific">Psychromonas arctica</name>
    <dbReference type="NCBI Taxonomy" id="168275"/>
    <lineage>
        <taxon>Bacteria</taxon>
        <taxon>Pseudomonadati</taxon>
        <taxon>Pseudomonadota</taxon>
        <taxon>Gammaproteobacteria</taxon>
        <taxon>Alteromonadales</taxon>
        <taxon>Psychromonadaceae</taxon>
        <taxon>Psychromonas</taxon>
    </lineage>
</organism>
<evidence type="ECO:0000313" key="6">
    <source>
        <dbReference type="Proteomes" id="UP001366060"/>
    </source>
</evidence>
<dbReference type="InterPro" id="IPR019734">
    <property type="entry name" value="TPR_rpt"/>
</dbReference>
<keyword evidence="5" id="KW-0449">Lipoprotein</keyword>
<accession>A0ABU9H935</accession>
<dbReference type="InterPro" id="IPR023605">
    <property type="entry name" value="Lipoprotein_NlpI"/>
</dbReference>
<sequence length="318" mass="36289">MRLSYNKLLIVLSFVTLTACSNNQNQNESYTLAATGYGSSVFPLATPIQVSYQDEVKLLRINQLIADKSKVDDKQRAILLYERGLIYDRMGLNANSRYDFTQSISLDPTLAASYNSLGVYLLMGEAYDEAFDAFDSAIELSDQMDYSYLHRAIGLSLVNRYDGAQADIEHFYELDKSDPYRSLWRYIINAHVDLKAAEQQLETAQATEEDNRFAWAIVGVMNGDISERDFFDNIGNGIKSNEELAQRLCEAYYYLAHWYMNNDNLTKGIYYLKLSAATNVKDFIEYKYALIDLNNIQNKLQQQALKLQQAQQANNPSS</sequence>
<dbReference type="RefSeq" id="WP_341627059.1">
    <property type="nucleotide sequence ID" value="NZ_JBAKBA010000007.1"/>
</dbReference>
<feature type="chain" id="PRO_5046081376" description="Lipoprotein NlpI" evidence="4">
    <location>
        <begin position="22"/>
        <end position="318"/>
    </location>
</feature>
<evidence type="ECO:0000256" key="1">
    <source>
        <dbReference type="ARBA" id="ARBA00022475"/>
    </source>
</evidence>
<name>A0ABU9H935_9GAMM</name>
<evidence type="ECO:0000256" key="3">
    <source>
        <dbReference type="PROSITE-ProRule" id="PRU00339"/>
    </source>
</evidence>
<dbReference type="EMBL" id="JBAKBA010000007">
    <property type="protein sequence ID" value="MEL0658398.1"/>
    <property type="molecule type" value="Genomic_DNA"/>
</dbReference>
<keyword evidence="2" id="KW-0472">Membrane</keyword>
<dbReference type="Proteomes" id="UP001366060">
    <property type="component" value="Unassembled WGS sequence"/>
</dbReference>
<comment type="function">
    <text evidence="2">May be involved in cell division.</text>
</comment>
<keyword evidence="1 2" id="KW-1003">Cell membrane</keyword>
<comment type="subunit">
    <text evidence="2">Homodimer.</text>
</comment>
<feature type="repeat" description="TPR" evidence="3">
    <location>
        <begin position="111"/>
        <end position="144"/>
    </location>
</feature>
<gene>
    <name evidence="5" type="primary">nlpI</name>
    <name evidence="5" type="ORF">V6255_04515</name>
</gene>
<evidence type="ECO:0000256" key="2">
    <source>
        <dbReference type="PIRNR" id="PIRNR004654"/>
    </source>
</evidence>
<comment type="subcellular location">
    <subcellularLocation>
        <location evidence="2">Cell membrane</location>
    </subcellularLocation>
</comment>
<evidence type="ECO:0000313" key="5">
    <source>
        <dbReference type="EMBL" id="MEL0658398.1"/>
    </source>
</evidence>